<organism evidence="10 11">
    <name type="scientific">Halolactibacillus halophilus</name>
    <dbReference type="NCBI Taxonomy" id="306540"/>
    <lineage>
        <taxon>Bacteria</taxon>
        <taxon>Bacillati</taxon>
        <taxon>Bacillota</taxon>
        <taxon>Bacilli</taxon>
        <taxon>Bacillales</taxon>
        <taxon>Bacillaceae</taxon>
        <taxon>Halolactibacillus</taxon>
    </lineage>
</organism>
<dbReference type="GO" id="GO:0000917">
    <property type="term" value="P:division septum assembly"/>
    <property type="evidence" value="ECO:0007669"/>
    <property type="project" value="UniProtKB-KW"/>
</dbReference>
<dbReference type="InterPro" id="IPR013033">
    <property type="entry name" value="MinC"/>
</dbReference>
<dbReference type="STRING" id="306540.SAMN05421839_101130"/>
<evidence type="ECO:0000256" key="3">
    <source>
        <dbReference type="ARBA" id="ARBA00023210"/>
    </source>
</evidence>
<dbReference type="InterPro" id="IPR055219">
    <property type="entry name" value="MinC_N_1"/>
</dbReference>
<dbReference type="Pfam" id="PF03775">
    <property type="entry name" value="MinC_C"/>
    <property type="match status" value="1"/>
</dbReference>
<dbReference type="RefSeq" id="WP_089829327.1">
    <property type="nucleotide sequence ID" value="NZ_BJWI01000001.1"/>
</dbReference>
<keyword evidence="2 6" id="KW-0132">Cell division</keyword>
<evidence type="ECO:0000256" key="1">
    <source>
        <dbReference type="ARBA" id="ARBA00006291"/>
    </source>
</evidence>
<evidence type="ECO:0000256" key="4">
    <source>
        <dbReference type="ARBA" id="ARBA00023306"/>
    </source>
</evidence>
<evidence type="ECO:0000256" key="5">
    <source>
        <dbReference type="ARBA" id="ARBA00046874"/>
    </source>
</evidence>
<dbReference type="PANTHER" id="PTHR34108">
    <property type="entry name" value="SEPTUM SITE-DETERMINING PROTEIN MINC"/>
    <property type="match status" value="1"/>
</dbReference>
<comment type="similarity">
    <text evidence="1 6">Belongs to the MinC family.</text>
</comment>
<dbReference type="Pfam" id="PF22642">
    <property type="entry name" value="MinC_N_1"/>
    <property type="match status" value="1"/>
</dbReference>
<feature type="domain" description="Septum formation inhibitor MinC C-terminal" evidence="7">
    <location>
        <begin position="106"/>
        <end position="202"/>
    </location>
</feature>
<keyword evidence="3 6" id="KW-0717">Septation</keyword>
<dbReference type="Gene3D" id="3.30.160.540">
    <property type="match status" value="1"/>
</dbReference>
<dbReference type="GO" id="GO:0000902">
    <property type="term" value="P:cell morphogenesis"/>
    <property type="evidence" value="ECO:0007669"/>
    <property type="project" value="InterPro"/>
</dbReference>
<dbReference type="OrthoDB" id="9790810at2"/>
<evidence type="ECO:0000256" key="6">
    <source>
        <dbReference type="HAMAP-Rule" id="MF_00267"/>
    </source>
</evidence>
<accession>A0A1I5L064</accession>
<dbReference type="PANTHER" id="PTHR34108:SF1">
    <property type="entry name" value="SEPTUM SITE-DETERMINING PROTEIN MINC"/>
    <property type="match status" value="1"/>
</dbReference>
<comment type="function">
    <text evidence="6">Cell division inhibitor that blocks the formation of polar Z ring septums. Rapidly oscillates between the poles of the cell to destabilize FtsZ filaments that have formed before they mature into polar Z rings. Prevents FtsZ polymerization.</text>
</comment>
<evidence type="ECO:0000313" key="12">
    <source>
        <dbReference type="Proteomes" id="UP000321547"/>
    </source>
</evidence>
<dbReference type="AlphaFoldDB" id="A0A1I5L064"/>
<keyword evidence="4 6" id="KW-0131">Cell cycle</keyword>
<dbReference type="InterPro" id="IPR036145">
    <property type="entry name" value="MinC_C_sf"/>
</dbReference>
<dbReference type="Proteomes" id="UP000321547">
    <property type="component" value="Unassembled WGS sequence"/>
</dbReference>
<dbReference type="InterPro" id="IPR005526">
    <property type="entry name" value="Septum_form_inhib_MinC_C"/>
</dbReference>
<evidence type="ECO:0000256" key="2">
    <source>
        <dbReference type="ARBA" id="ARBA00022618"/>
    </source>
</evidence>
<gene>
    <name evidence="6 9" type="primary">minC</name>
    <name evidence="9" type="ORF">HHA03_01180</name>
    <name evidence="10" type="ORF">SAMN05421839_101130</name>
</gene>
<reference evidence="9 12" key="2">
    <citation type="submission" date="2019-07" db="EMBL/GenBank/DDBJ databases">
        <title>Whole genome shotgun sequence of Halolactibacillus halophilus NBRC 100868.</title>
        <authorList>
            <person name="Hosoyama A."/>
            <person name="Uohara A."/>
            <person name="Ohji S."/>
            <person name="Ichikawa N."/>
        </authorList>
    </citation>
    <scope>NUCLEOTIDE SEQUENCE [LARGE SCALE GENOMIC DNA]</scope>
    <source>
        <strain evidence="9 12">NBRC 100868</strain>
    </source>
</reference>
<protein>
    <recommendedName>
        <fullName evidence="6">Probable septum site-determining protein MinC</fullName>
    </recommendedName>
</protein>
<dbReference type="GO" id="GO:1901891">
    <property type="term" value="P:regulation of cell septum assembly"/>
    <property type="evidence" value="ECO:0007669"/>
    <property type="project" value="InterPro"/>
</dbReference>
<dbReference type="NCBIfam" id="TIGR01222">
    <property type="entry name" value="minC"/>
    <property type="match status" value="1"/>
</dbReference>
<dbReference type="InterPro" id="IPR016098">
    <property type="entry name" value="CAP/MinC_C"/>
</dbReference>
<evidence type="ECO:0000313" key="11">
    <source>
        <dbReference type="Proteomes" id="UP000242243"/>
    </source>
</evidence>
<sequence>MSQKPLVMIKGTRDGLTLFLSDDASFHDVKEQLVDMLNQDDFDEVDSLITIKVELGNRLLHTDEREELKTLIQSKRRLVVQDIVSNVITKQEALALKKASDIHLHMRPVRSGQVVDIVGDVLVIGDVNPGGTVKATGNVFILGALRGIAHAGYEGNKDVVIVASLMNPVQLRIAEFYSRAPDYETDGVYMECAYIEKGQIVMDRLQQVMKKCPVINGFERSVLNV</sequence>
<evidence type="ECO:0000259" key="7">
    <source>
        <dbReference type="Pfam" id="PF03775"/>
    </source>
</evidence>
<dbReference type="HAMAP" id="MF_00267">
    <property type="entry name" value="MinC"/>
    <property type="match status" value="1"/>
</dbReference>
<reference evidence="10 11" key="1">
    <citation type="submission" date="2016-10" db="EMBL/GenBank/DDBJ databases">
        <authorList>
            <person name="de Groot N.N."/>
        </authorList>
    </citation>
    <scope>NUCLEOTIDE SEQUENCE [LARGE SCALE GENOMIC DNA]</scope>
    <source>
        <strain evidence="10 11">DSM 17073</strain>
    </source>
</reference>
<proteinExistence type="inferred from homology"/>
<dbReference type="Proteomes" id="UP000242243">
    <property type="component" value="Unassembled WGS sequence"/>
</dbReference>
<evidence type="ECO:0000313" key="9">
    <source>
        <dbReference type="EMBL" id="GEM00586.1"/>
    </source>
</evidence>
<evidence type="ECO:0000313" key="10">
    <source>
        <dbReference type="EMBL" id="SFO90677.1"/>
    </source>
</evidence>
<dbReference type="SUPFAM" id="SSF63848">
    <property type="entry name" value="Cell-division inhibitor MinC, C-terminal domain"/>
    <property type="match status" value="1"/>
</dbReference>
<comment type="subunit">
    <text evidence="5 6">Interacts with MinD and FtsZ.</text>
</comment>
<keyword evidence="12" id="KW-1185">Reference proteome</keyword>
<dbReference type="EMBL" id="BJWI01000001">
    <property type="protein sequence ID" value="GEM00586.1"/>
    <property type="molecule type" value="Genomic_DNA"/>
</dbReference>
<feature type="domain" description="Septum site-determining protein MinC N-terminal" evidence="8">
    <location>
        <begin position="7"/>
        <end position="83"/>
    </location>
</feature>
<name>A0A1I5L064_9BACI</name>
<dbReference type="Gene3D" id="2.160.20.70">
    <property type="match status" value="1"/>
</dbReference>
<evidence type="ECO:0000259" key="8">
    <source>
        <dbReference type="Pfam" id="PF22642"/>
    </source>
</evidence>
<dbReference type="EMBL" id="FOXC01000001">
    <property type="protein sequence ID" value="SFO90677.1"/>
    <property type="molecule type" value="Genomic_DNA"/>
</dbReference>